<dbReference type="OrthoDB" id="4179406at2759"/>
<evidence type="ECO:0000256" key="1">
    <source>
        <dbReference type="SAM" id="MobiDB-lite"/>
    </source>
</evidence>
<name>A0A409XJ57_PSICY</name>
<protein>
    <submittedName>
        <fullName evidence="3">Uncharacterized protein</fullName>
    </submittedName>
</protein>
<feature type="region of interest" description="Disordered" evidence="1">
    <location>
        <begin position="1"/>
        <end position="106"/>
    </location>
</feature>
<reference evidence="3 4" key="1">
    <citation type="journal article" date="2018" name="Evol. Lett.">
        <title>Horizontal gene cluster transfer increased hallucinogenic mushroom diversity.</title>
        <authorList>
            <person name="Reynolds H.T."/>
            <person name="Vijayakumar V."/>
            <person name="Gluck-Thaler E."/>
            <person name="Korotkin H.B."/>
            <person name="Matheny P.B."/>
            <person name="Slot J.C."/>
        </authorList>
    </citation>
    <scope>NUCLEOTIDE SEQUENCE [LARGE SCALE GENOMIC DNA]</scope>
    <source>
        <strain evidence="3 4">2631</strain>
    </source>
</reference>
<sequence length="508" mass="56430">MTQHSKPRSRTKASKASSVLDHQHEEVQPVLGGFANHLSDNADTEWEDEEDISRSEGKRSSAQPTNSSASNSARSSPRKRRKAGHFTPTRRQTPLPSVPSSPKPASSCIKAEEHAFISGEEVYYGAIDGLIFTSRYAFDIFKTAIRLLRKPLALLLFFYIFSFIVGRIASTLRVAFSPICFIPGISSSPFCRPFDTAVPVVKKEVKWADFSKLMDVQSKTFGQLLSESVGGPALSLELQSAQMATKDLSILVKHSNLQAKDTLAAILTDIVSDAKITADQLGKLTAKVGGSVDNIMAANDWALSRIEGARADEPSPWSARAIVPWMRPKQSLQEVITTTFEDAMNILSKQMERLLIEAGQNLQNLYNLEERLSTLHEVVHREDLSQSSARDELLAELWTILGGNRAKKKDFDSNLTLLKELATYRKEAMAHVVATLMALRDMRDEMEDMRERVAAPDLLGASVPAEVHIKSIRLGLERLKVGRIEAKRQEKDMSKEVALKRGLSNTDW</sequence>
<proteinExistence type="predicted"/>
<feature type="transmembrane region" description="Helical" evidence="2">
    <location>
        <begin position="152"/>
        <end position="176"/>
    </location>
</feature>
<organism evidence="3 4">
    <name type="scientific">Psilocybe cyanescens</name>
    <dbReference type="NCBI Taxonomy" id="93625"/>
    <lineage>
        <taxon>Eukaryota</taxon>
        <taxon>Fungi</taxon>
        <taxon>Dikarya</taxon>
        <taxon>Basidiomycota</taxon>
        <taxon>Agaricomycotina</taxon>
        <taxon>Agaricomycetes</taxon>
        <taxon>Agaricomycetidae</taxon>
        <taxon>Agaricales</taxon>
        <taxon>Agaricineae</taxon>
        <taxon>Strophariaceae</taxon>
        <taxon>Psilocybe</taxon>
    </lineage>
</organism>
<dbReference type="AlphaFoldDB" id="A0A409XJ57"/>
<evidence type="ECO:0000256" key="2">
    <source>
        <dbReference type="SAM" id="Phobius"/>
    </source>
</evidence>
<comment type="caution">
    <text evidence="3">The sequence shown here is derived from an EMBL/GenBank/DDBJ whole genome shotgun (WGS) entry which is preliminary data.</text>
</comment>
<keyword evidence="2" id="KW-0812">Transmembrane</keyword>
<evidence type="ECO:0000313" key="3">
    <source>
        <dbReference type="EMBL" id="PPQ90805.1"/>
    </source>
</evidence>
<gene>
    <name evidence="3" type="ORF">CVT25_012126</name>
</gene>
<dbReference type="Proteomes" id="UP000283269">
    <property type="component" value="Unassembled WGS sequence"/>
</dbReference>
<evidence type="ECO:0000313" key="4">
    <source>
        <dbReference type="Proteomes" id="UP000283269"/>
    </source>
</evidence>
<dbReference type="EMBL" id="NHYD01001542">
    <property type="protein sequence ID" value="PPQ90805.1"/>
    <property type="molecule type" value="Genomic_DNA"/>
</dbReference>
<dbReference type="STRING" id="93625.A0A409XJ57"/>
<accession>A0A409XJ57</accession>
<feature type="compositionally biased region" description="Basic residues" evidence="1">
    <location>
        <begin position="1"/>
        <end position="13"/>
    </location>
</feature>
<feature type="compositionally biased region" description="Acidic residues" evidence="1">
    <location>
        <begin position="42"/>
        <end position="51"/>
    </location>
</feature>
<feature type="compositionally biased region" description="Low complexity" evidence="1">
    <location>
        <begin position="66"/>
        <end position="75"/>
    </location>
</feature>
<keyword evidence="2" id="KW-0472">Membrane</keyword>
<keyword evidence="4" id="KW-1185">Reference proteome</keyword>
<keyword evidence="2" id="KW-1133">Transmembrane helix</keyword>
<dbReference type="InParanoid" id="A0A409XJ57"/>